<keyword evidence="5" id="KW-0813">Transport</keyword>
<dbReference type="Pfam" id="PF03626">
    <property type="entry name" value="COX4_pro"/>
    <property type="match status" value="1"/>
</dbReference>
<evidence type="ECO:0000256" key="3">
    <source>
        <dbReference type="ARBA" id="ARBA00011700"/>
    </source>
</evidence>
<keyword evidence="7 17" id="KW-0812">Transmembrane</keyword>
<evidence type="ECO:0000256" key="8">
    <source>
        <dbReference type="ARBA" id="ARBA00022982"/>
    </source>
</evidence>
<dbReference type="GO" id="GO:0015990">
    <property type="term" value="P:electron transport coupled proton transport"/>
    <property type="evidence" value="ECO:0007669"/>
    <property type="project" value="InterPro"/>
</dbReference>
<evidence type="ECO:0000256" key="14">
    <source>
        <dbReference type="ARBA" id="ARBA00030211"/>
    </source>
</evidence>
<dbReference type="GO" id="GO:0015078">
    <property type="term" value="F:proton transmembrane transporter activity"/>
    <property type="evidence" value="ECO:0007669"/>
    <property type="project" value="TreeGrafter"/>
</dbReference>
<evidence type="ECO:0000256" key="5">
    <source>
        <dbReference type="ARBA" id="ARBA00022448"/>
    </source>
</evidence>
<dbReference type="GO" id="GO:0009486">
    <property type="term" value="F:cytochrome bo3 ubiquinol oxidase activity"/>
    <property type="evidence" value="ECO:0007669"/>
    <property type="project" value="InterPro"/>
</dbReference>
<dbReference type="InterPro" id="IPR050968">
    <property type="entry name" value="Cytochrome_c_oxidase_bac_sub4"/>
</dbReference>
<evidence type="ECO:0000313" key="18">
    <source>
        <dbReference type="EMBL" id="SLN60901.1"/>
    </source>
</evidence>
<keyword evidence="11 17" id="KW-0472">Membrane</keyword>
<sequence length="96" mass="10955">MREMRTILTGFALAVILTVLPFVAVIGQWLPREGTLWLIAITAVVQITVHLYFFLGVEITGKHRERLSSLLFACVLIFIMVGGTLWVMGNLYWRMM</sequence>
<dbReference type="PANTHER" id="PTHR36835:SF1">
    <property type="entry name" value="CYTOCHROME BO(3) UBIQUINOL OXIDASE SUBUNIT 4"/>
    <property type="match status" value="1"/>
</dbReference>
<keyword evidence="19" id="KW-1185">Reference proteome</keyword>
<accession>A0A1X6ZT57</accession>
<dbReference type="AlphaFoldDB" id="A0A1X6ZT57"/>
<protein>
    <recommendedName>
        <fullName evidence="4">Cytochrome bo(3) ubiquinol oxidase subunit 4</fullName>
    </recommendedName>
    <alternativeName>
        <fullName evidence="16">Cytochrome o ubiquinol oxidase subunit 4</fullName>
    </alternativeName>
    <alternativeName>
        <fullName evidence="13">Oxidase bo(3) subunit 4</fullName>
    </alternativeName>
    <alternativeName>
        <fullName evidence="14">Ubiquinol oxidase polypeptide IV</fullName>
    </alternativeName>
    <alternativeName>
        <fullName evidence="15">Ubiquinol oxidase subunit 4</fullName>
    </alternativeName>
</protein>
<evidence type="ECO:0000256" key="17">
    <source>
        <dbReference type="SAM" id="Phobius"/>
    </source>
</evidence>
<comment type="function">
    <text evidence="12">Cytochrome bo(3) ubiquinol terminal oxidase is the component of the aerobic respiratory chain of E.coli that predominates when cells are grown at high aeration. Has proton pump activity across the membrane in addition to electron transfer, pumping 2 protons/electron.</text>
</comment>
<evidence type="ECO:0000256" key="16">
    <source>
        <dbReference type="ARBA" id="ARBA00032185"/>
    </source>
</evidence>
<gene>
    <name evidence="18" type="primary">cyoD</name>
    <name evidence="18" type="ORF">ROA7450_03133</name>
</gene>
<dbReference type="GO" id="GO:0019646">
    <property type="term" value="P:aerobic electron transport chain"/>
    <property type="evidence" value="ECO:0007669"/>
    <property type="project" value="TreeGrafter"/>
</dbReference>
<dbReference type="InterPro" id="IPR005171">
    <property type="entry name" value="Cyt_c_oxidase_su4_prok"/>
</dbReference>
<dbReference type="GO" id="GO:0009319">
    <property type="term" value="C:cytochrome o ubiquinol oxidase complex"/>
    <property type="evidence" value="ECO:0007669"/>
    <property type="project" value="TreeGrafter"/>
</dbReference>
<feature type="transmembrane region" description="Helical" evidence="17">
    <location>
        <begin position="67"/>
        <end position="88"/>
    </location>
</feature>
<evidence type="ECO:0000256" key="11">
    <source>
        <dbReference type="ARBA" id="ARBA00023136"/>
    </source>
</evidence>
<dbReference type="OrthoDB" id="7278008at2"/>
<evidence type="ECO:0000256" key="13">
    <source>
        <dbReference type="ARBA" id="ARBA00030071"/>
    </source>
</evidence>
<evidence type="ECO:0000256" key="2">
    <source>
        <dbReference type="ARBA" id="ARBA00008079"/>
    </source>
</evidence>
<comment type="subunit">
    <text evidence="3">Heterooctamer of two A chains, two B chains, two C chains and two D chains.</text>
</comment>
<feature type="transmembrane region" description="Helical" evidence="17">
    <location>
        <begin position="7"/>
        <end position="30"/>
    </location>
</feature>
<evidence type="ECO:0000256" key="15">
    <source>
        <dbReference type="ARBA" id="ARBA00031887"/>
    </source>
</evidence>
<feature type="transmembrane region" description="Helical" evidence="17">
    <location>
        <begin position="36"/>
        <end position="55"/>
    </location>
</feature>
<evidence type="ECO:0000256" key="1">
    <source>
        <dbReference type="ARBA" id="ARBA00004651"/>
    </source>
</evidence>
<evidence type="ECO:0000256" key="4">
    <source>
        <dbReference type="ARBA" id="ARBA00014689"/>
    </source>
</evidence>
<proteinExistence type="inferred from homology"/>
<keyword evidence="8" id="KW-0249">Electron transport</keyword>
<comment type="similarity">
    <text evidence="2">Belongs to the cytochrome c oxidase bacterial subunit 4 family.</text>
</comment>
<dbReference type="NCBIfam" id="TIGR02847">
    <property type="entry name" value="CyoD"/>
    <property type="match status" value="1"/>
</dbReference>
<evidence type="ECO:0000256" key="7">
    <source>
        <dbReference type="ARBA" id="ARBA00022692"/>
    </source>
</evidence>
<dbReference type="GO" id="GO:0005886">
    <property type="term" value="C:plasma membrane"/>
    <property type="evidence" value="ECO:0007669"/>
    <property type="project" value="UniProtKB-SubCell"/>
</dbReference>
<dbReference type="Proteomes" id="UP000193061">
    <property type="component" value="Unassembled WGS sequence"/>
</dbReference>
<dbReference type="EMBL" id="FWFX01000011">
    <property type="protein sequence ID" value="SLN60901.1"/>
    <property type="molecule type" value="Genomic_DNA"/>
</dbReference>
<evidence type="ECO:0000256" key="12">
    <source>
        <dbReference type="ARBA" id="ARBA00025694"/>
    </source>
</evidence>
<keyword evidence="9 17" id="KW-1133">Transmembrane helix</keyword>
<comment type="subcellular location">
    <subcellularLocation>
        <location evidence="1">Cell membrane</location>
        <topology evidence="1">Multi-pass membrane protein</topology>
    </subcellularLocation>
</comment>
<evidence type="ECO:0000256" key="9">
    <source>
        <dbReference type="ARBA" id="ARBA00022989"/>
    </source>
</evidence>
<evidence type="ECO:0000256" key="6">
    <source>
        <dbReference type="ARBA" id="ARBA00022475"/>
    </source>
</evidence>
<organism evidence="18 19">
    <name type="scientific">Roseovarius albus</name>
    <dbReference type="NCBI Taxonomy" id="1247867"/>
    <lineage>
        <taxon>Bacteria</taxon>
        <taxon>Pseudomonadati</taxon>
        <taxon>Pseudomonadota</taxon>
        <taxon>Alphaproteobacteria</taxon>
        <taxon>Rhodobacterales</taxon>
        <taxon>Roseobacteraceae</taxon>
        <taxon>Roseovarius</taxon>
    </lineage>
</organism>
<keyword evidence="6" id="KW-1003">Cell membrane</keyword>
<evidence type="ECO:0000256" key="10">
    <source>
        <dbReference type="ARBA" id="ARBA00023002"/>
    </source>
</evidence>
<keyword evidence="10" id="KW-0560">Oxidoreductase</keyword>
<dbReference type="InterPro" id="IPR014210">
    <property type="entry name" value="Cyt_o_ubiqinol_oxidase_su4"/>
</dbReference>
<dbReference type="PANTHER" id="PTHR36835">
    <property type="entry name" value="CYTOCHROME BO(3) UBIQUINOL OXIDASE SUBUNIT 4"/>
    <property type="match status" value="1"/>
</dbReference>
<evidence type="ECO:0000313" key="19">
    <source>
        <dbReference type="Proteomes" id="UP000193061"/>
    </source>
</evidence>
<name>A0A1X6ZT57_9RHOB</name>
<reference evidence="18 19" key="1">
    <citation type="submission" date="2017-03" db="EMBL/GenBank/DDBJ databases">
        <authorList>
            <person name="Afonso C.L."/>
            <person name="Miller P.J."/>
            <person name="Scott M.A."/>
            <person name="Spackman E."/>
            <person name="Goraichik I."/>
            <person name="Dimitrov K.M."/>
            <person name="Suarez D.L."/>
            <person name="Swayne D.E."/>
        </authorList>
    </citation>
    <scope>NUCLEOTIDE SEQUENCE [LARGE SCALE GENOMIC DNA]</scope>
    <source>
        <strain evidence="18 19">CECT 7450</strain>
    </source>
</reference>